<evidence type="ECO:0008006" key="4">
    <source>
        <dbReference type="Google" id="ProtNLM"/>
    </source>
</evidence>
<feature type="chain" id="PRO_5047542099" description="Hemophore-related protein" evidence="1">
    <location>
        <begin position="26"/>
        <end position="101"/>
    </location>
</feature>
<name>A0ABW5VQP1_9MICO</name>
<evidence type="ECO:0000313" key="2">
    <source>
        <dbReference type="EMBL" id="MFD2792548.1"/>
    </source>
</evidence>
<sequence>MKTTTAALAVGAALVVGLVSGAASAGEPVTRTPVACNAMAAYAVEAFQLWADLASATRERGDALGADAYAVHDGDVNHLMASLEAVAPKYDRAVADCVGAP</sequence>
<evidence type="ECO:0000256" key="1">
    <source>
        <dbReference type="SAM" id="SignalP"/>
    </source>
</evidence>
<accession>A0ABW5VQP1</accession>
<reference evidence="3" key="1">
    <citation type="journal article" date="2019" name="Int. J. Syst. Evol. Microbiol.">
        <title>The Global Catalogue of Microorganisms (GCM) 10K type strain sequencing project: providing services to taxonomists for standard genome sequencing and annotation.</title>
        <authorList>
            <consortium name="The Broad Institute Genomics Platform"/>
            <consortium name="The Broad Institute Genome Sequencing Center for Infectious Disease"/>
            <person name="Wu L."/>
            <person name="Ma J."/>
        </authorList>
    </citation>
    <scope>NUCLEOTIDE SEQUENCE [LARGE SCALE GENOMIC DNA]</scope>
    <source>
        <strain evidence="3">CCM 7044</strain>
    </source>
</reference>
<comment type="caution">
    <text evidence="2">The sequence shown here is derived from an EMBL/GenBank/DDBJ whole genome shotgun (WGS) entry which is preliminary data.</text>
</comment>
<protein>
    <recommendedName>
        <fullName evidence="4">Hemophore-related protein</fullName>
    </recommendedName>
</protein>
<keyword evidence="1" id="KW-0732">Signal</keyword>
<keyword evidence="3" id="KW-1185">Reference proteome</keyword>
<organism evidence="2 3">
    <name type="scientific">Promicromonospora vindobonensis</name>
    <dbReference type="NCBI Taxonomy" id="195748"/>
    <lineage>
        <taxon>Bacteria</taxon>
        <taxon>Bacillati</taxon>
        <taxon>Actinomycetota</taxon>
        <taxon>Actinomycetes</taxon>
        <taxon>Micrococcales</taxon>
        <taxon>Promicromonosporaceae</taxon>
        <taxon>Promicromonospora</taxon>
    </lineage>
</organism>
<feature type="signal peptide" evidence="1">
    <location>
        <begin position="1"/>
        <end position="25"/>
    </location>
</feature>
<dbReference type="EMBL" id="JBHUOG010000001">
    <property type="protein sequence ID" value="MFD2792548.1"/>
    <property type="molecule type" value="Genomic_DNA"/>
</dbReference>
<evidence type="ECO:0000313" key="3">
    <source>
        <dbReference type="Proteomes" id="UP001597479"/>
    </source>
</evidence>
<gene>
    <name evidence="2" type="ORF">ACFS27_03205</name>
</gene>
<proteinExistence type="predicted"/>
<dbReference type="RefSeq" id="WP_377180274.1">
    <property type="nucleotide sequence ID" value="NZ_JBHUOG010000001.1"/>
</dbReference>
<dbReference type="Proteomes" id="UP001597479">
    <property type="component" value="Unassembled WGS sequence"/>
</dbReference>